<gene>
    <name evidence="1" type="ORF">M6B38_139755</name>
</gene>
<dbReference type="Proteomes" id="UP001140949">
    <property type="component" value="Unassembled WGS sequence"/>
</dbReference>
<accession>A0AAX6FDY3</accession>
<reference evidence="1" key="1">
    <citation type="journal article" date="2023" name="GigaByte">
        <title>Genome assembly of the bearded iris, Iris pallida Lam.</title>
        <authorList>
            <person name="Bruccoleri R.E."/>
            <person name="Oakeley E.J."/>
            <person name="Faust A.M.E."/>
            <person name="Altorfer M."/>
            <person name="Dessus-Babus S."/>
            <person name="Burckhardt D."/>
            <person name="Oertli M."/>
            <person name="Naumann U."/>
            <person name="Petersen F."/>
            <person name="Wong J."/>
        </authorList>
    </citation>
    <scope>NUCLEOTIDE SEQUENCE</scope>
    <source>
        <strain evidence="1">GSM-AAB239-AS_SAM_17_03QT</strain>
    </source>
</reference>
<protein>
    <submittedName>
        <fullName evidence="1">Uncharacterized protein</fullName>
    </submittedName>
</protein>
<organism evidence="1 2">
    <name type="scientific">Iris pallida</name>
    <name type="common">Sweet iris</name>
    <dbReference type="NCBI Taxonomy" id="29817"/>
    <lineage>
        <taxon>Eukaryota</taxon>
        <taxon>Viridiplantae</taxon>
        <taxon>Streptophyta</taxon>
        <taxon>Embryophyta</taxon>
        <taxon>Tracheophyta</taxon>
        <taxon>Spermatophyta</taxon>
        <taxon>Magnoliopsida</taxon>
        <taxon>Liliopsida</taxon>
        <taxon>Asparagales</taxon>
        <taxon>Iridaceae</taxon>
        <taxon>Iridoideae</taxon>
        <taxon>Irideae</taxon>
        <taxon>Iris</taxon>
    </lineage>
</organism>
<sequence length="55" mass="6604">MCSSTTSRQRSLRNEGFFGDLEDFVRSTDRSKLPFRFRCCQRISDLFRNECFDLE</sequence>
<proteinExistence type="predicted"/>
<name>A0AAX6FDY3_IRIPA</name>
<evidence type="ECO:0000313" key="2">
    <source>
        <dbReference type="Proteomes" id="UP001140949"/>
    </source>
</evidence>
<reference evidence="1" key="2">
    <citation type="submission" date="2023-04" db="EMBL/GenBank/DDBJ databases">
        <authorList>
            <person name="Bruccoleri R.E."/>
            <person name="Oakeley E.J."/>
            <person name="Faust A.-M."/>
            <person name="Dessus-Babus S."/>
            <person name="Altorfer M."/>
            <person name="Burckhardt D."/>
            <person name="Oertli M."/>
            <person name="Naumann U."/>
            <person name="Petersen F."/>
            <person name="Wong J."/>
        </authorList>
    </citation>
    <scope>NUCLEOTIDE SEQUENCE</scope>
    <source>
        <strain evidence="1">GSM-AAB239-AS_SAM_17_03QT</strain>
        <tissue evidence="1">Leaf</tissue>
    </source>
</reference>
<comment type="caution">
    <text evidence="1">The sequence shown here is derived from an EMBL/GenBank/DDBJ whole genome shotgun (WGS) entry which is preliminary data.</text>
</comment>
<dbReference type="EMBL" id="JANAVB010029815">
    <property type="protein sequence ID" value="KAJ6814368.1"/>
    <property type="molecule type" value="Genomic_DNA"/>
</dbReference>
<evidence type="ECO:0000313" key="1">
    <source>
        <dbReference type="EMBL" id="KAJ6814368.1"/>
    </source>
</evidence>
<keyword evidence="2" id="KW-1185">Reference proteome</keyword>
<dbReference type="AlphaFoldDB" id="A0AAX6FDY3"/>